<proteinExistence type="predicted"/>
<gene>
    <name evidence="4" type="ORF">NBRC116585_28120</name>
</gene>
<feature type="domain" description="SbsA Ig-like" evidence="3">
    <location>
        <begin position="75"/>
        <end position="178"/>
    </location>
</feature>
<dbReference type="Proteomes" id="UP001481413">
    <property type="component" value="Unassembled WGS sequence"/>
</dbReference>
<organism evidence="4 5">
    <name type="scientific">Thalassolituus maritimus</name>
    <dbReference type="NCBI Taxonomy" id="484498"/>
    <lineage>
        <taxon>Bacteria</taxon>
        <taxon>Pseudomonadati</taxon>
        <taxon>Pseudomonadota</taxon>
        <taxon>Gammaproteobacteria</taxon>
        <taxon>Oceanospirillales</taxon>
        <taxon>Oceanospirillaceae</taxon>
        <taxon>Thalassolituus</taxon>
    </lineage>
</organism>
<dbReference type="RefSeq" id="WP_353295912.1">
    <property type="nucleotide sequence ID" value="NZ_BAABWH010000009.1"/>
</dbReference>
<feature type="region of interest" description="Disordered" evidence="2">
    <location>
        <begin position="25"/>
        <end position="69"/>
    </location>
</feature>
<keyword evidence="1" id="KW-0732">Signal</keyword>
<dbReference type="Pfam" id="PF13205">
    <property type="entry name" value="Big_5"/>
    <property type="match status" value="2"/>
</dbReference>
<dbReference type="InterPro" id="IPR032812">
    <property type="entry name" value="SbsA_Ig"/>
</dbReference>
<evidence type="ECO:0000256" key="2">
    <source>
        <dbReference type="SAM" id="MobiDB-lite"/>
    </source>
</evidence>
<dbReference type="PROSITE" id="PS51257">
    <property type="entry name" value="PROKAR_LIPOPROTEIN"/>
    <property type="match status" value="1"/>
</dbReference>
<name>A0ABQ0A2R8_9GAMM</name>
<protein>
    <recommendedName>
        <fullName evidence="3">SbsA Ig-like domain-containing protein</fullName>
    </recommendedName>
</protein>
<evidence type="ECO:0000313" key="5">
    <source>
        <dbReference type="Proteomes" id="UP001481413"/>
    </source>
</evidence>
<feature type="compositionally biased region" description="Polar residues" evidence="2">
    <location>
        <begin position="34"/>
        <end position="48"/>
    </location>
</feature>
<reference evidence="4 5" key="1">
    <citation type="submission" date="2024-04" db="EMBL/GenBank/DDBJ databases">
        <title>Draft genome sequence of Thalassolituus maritimus NBRC 116585.</title>
        <authorList>
            <person name="Miyakawa T."/>
            <person name="Kusuya Y."/>
            <person name="Miura T."/>
        </authorList>
    </citation>
    <scope>NUCLEOTIDE SEQUENCE [LARGE SCALE GENOMIC DNA]</scope>
    <source>
        <strain evidence="4 5">5NW40-0001</strain>
    </source>
</reference>
<keyword evidence="5" id="KW-1185">Reference proteome</keyword>
<accession>A0ABQ0A2R8</accession>
<evidence type="ECO:0000259" key="3">
    <source>
        <dbReference type="Pfam" id="PF13205"/>
    </source>
</evidence>
<comment type="caution">
    <text evidence="4">The sequence shown here is derived from an EMBL/GenBank/DDBJ whole genome shotgun (WGS) entry which is preliminary data.</text>
</comment>
<feature type="domain" description="SbsA Ig-like" evidence="3">
    <location>
        <begin position="183"/>
        <end position="292"/>
    </location>
</feature>
<dbReference type="InterPro" id="IPR014755">
    <property type="entry name" value="Cu-Rt/internalin_Ig-like"/>
</dbReference>
<dbReference type="EMBL" id="BAABWH010000009">
    <property type="protein sequence ID" value="GAA6146694.1"/>
    <property type="molecule type" value="Genomic_DNA"/>
</dbReference>
<evidence type="ECO:0000256" key="1">
    <source>
        <dbReference type="ARBA" id="ARBA00022729"/>
    </source>
</evidence>
<dbReference type="Gene3D" id="2.60.40.1220">
    <property type="match status" value="2"/>
</dbReference>
<sequence length="642" mass="65635">MKKPEFKTTLTLIAALVLTACGGNGSDSEGRLGSNDTPTTDAIGSDQTDGAVGNEGPNGNDGAPGTSDPVCTGDAAFAITNVAPADGAVDVSVSSSVQVTFNTEIDAESVNASSAFLTGGTAGSVDSTLSVNSNALLINPVSGLEDDTLYTVTLGAGITAACSENIALGADQDSEFTTGSTEDTTPPEVLVSTPDLMGLLPIDITLVIDFSEPLDSSTVNLNSIYVIPVDSEGAPIPGSGKIDGEFSFDGSRITFTPSEPLELDSFYELVINTNLEDLSGNPLAVISTNIFRTEGLTAILDGLTGDGAGSNPLADLQTVLQDLGGTLLSLLPTDLGGDDPGQGGDGSDQQALFEIPLTLAALIAAGAEELVSLTGLSADDLSDPASFLSNFGDLLDPSILSQLQTLFAEFTNDPTNFNILDAVNSGNYDLVVLEIFPILVNGELTPEKLAEFSSVVVAICDPKGNATGTDVACTLSVNIGFGSFSESVQQAFADALANGDPAALAQSVLNISNLVFSDSGLIDVQLLDDSGLPLPEALETPVIDLLNQIGQLPVLGSLTNQQDLTRLVDVKVFKASVATVKAGQLLELVVVPVDLINAGVLTNPDADFSLLQGGGELVDALSDAGLKPLFDGLCLIRVLCAD</sequence>
<evidence type="ECO:0000313" key="4">
    <source>
        <dbReference type="EMBL" id="GAA6146694.1"/>
    </source>
</evidence>